<protein>
    <recommendedName>
        <fullName evidence="4">Integral membrane protein</fullName>
    </recommendedName>
</protein>
<gene>
    <name evidence="2" type="ORF">HMPREF9372_3554</name>
</gene>
<proteinExistence type="predicted"/>
<dbReference type="HOGENOM" id="CLU_1947488_0_0_9"/>
<feature type="transmembrane region" description="Helical" evidence="1">
    <location>
        <begin position="69"/>
        <end position="91"/>
    </location>
</feature>
<evidence type="ECO:0000256" key="1">
    <source>
        <dbReference type="SAM" id="Phobius"/>
    </source>
</evidence>
<dbReference type="EMBL" id="AFPZ01000113">
    <property type="protein sequence ID" value="EGQ20297.1"/>
    <property type="molecule type" value="Genomic_DNA"/>
</dbReference>
<feature type="transmembrane region" description="Helical" evidence="1">
    <location>
        <begin position="36"/>
        <end position="57"/>
    </location>
</feature>
<organism evidence="2 3">
    <name type="scientific">Sporosarcina newyorkensis 2681</name>
    <dbReference type="NCBI Taxonomy" id="1027292"/>
    <lineage>
        <taxon>Bacteria</taxon>
        <taxon>Bacillati</taxon>
        <taxon>Bacillota</taxon>
        <taxon>Bacilli</taxon>
        <taxon>Bacillales</taxon>
        <taxon>Caryophanaceae</taxon>
        <taxon>Sporosarcina</taxon>
    </lineage>
</organism>
<feature type="transmembrane region" description="Helical" evidence="1">
    <location>
        <begin position="97"/>
        <end position="119"/>
    </location>
</feature>
<dbReference type="RefSeq" id="WP_009498245.1">
    <property type="nucleotide sequence ID" value="NZ_GL982998.1"/>
</dbReference>
<accession>F9DXM3</accession>
<comment type="caution">
    <text evidence="2">The sequence shown here is derived from an EMBL/GenBank/DDBJ whole genome shotgun (WGS) entry which is preliminary data.</text>
</comment>
<sequence>MVCKEMWGIKMLWKIYFWIMLVLLIASMFLENEYGLVGTVLEIVSMIISIISTVGFYGYVYEKQFFPHFFWKVIFIIALIDVIVTAIYYGFKETSALGELIFVTIFTFIVMYPLLLGLYRYGFKKQKMA</sequence>
<keyword evidence="1" id="KW-0472">Membrane</keyword>
<evidence type="ECO:0000313" key="3">
    <source>
        <dbReference type="Proteomes" id="UP000005316"/>
    </source>
</evidence>
<keyword evidence="1" id="KW-1133">Transmembrane helix</keyword>
<dbReference type="AlphaFoldDB" id="F9DXM3"/>
<reference evidence="2 3" key="1">
    <citation type="submission" date="2011-04" db="EMBL/GenBank/DDBJ databases">
        <authorList>
            <person name="Muzny D."/>
            <person name="Qin X."/>
            <person name="Deng J."/>
            <person name="Jiang H."/>
            <person name="Liu Y."/>
            <person name="Qu J."/>
            <person name="Song X.-Z."/>
            <person name="Zhang L."/>
            <person name="Thornton R."/>
            <person name="Coyle M."/>
            <person name="Francisco L."/>
            <person name="Jackson L."/>
            <person name="Javaid M."/>
            <person name="Korchina V."/>
            <person name="Kovar C."/>
            <person name="Mata R."/>
            <person name="Mathew T."/>
            <person name="Ngo R."/>
            <person name="Nguyen L."/>
            <person name="Nguyen N."/>
            <person name="Okwuonu G."/>
            <person name="Ongeri F."/>
            <person name="Pham C."/>
            <person name="Simmons D."/>
            <person name="Wilczek-Boney K."/>
            <person name="Hale W."/>
            <person name="Jakkamsetti A."/>
            <person name="Pham P."/>
            <person name="Ruth R."/>
            <person name="San Lucas F."/>
            <person name="Warren J."/>
            <person name="Zhang J."/>
            <person name="Zhao Z."/>
            <person name="Zhou C."/>
            <person name="Zhu D."/>
            <person name="Lee S."/>
            <person name="Bess C."/>
            <person name="Blankenburg K."/>
            <person name="Forbes L."/>
            <person name="Fu Q."/>
            <person name="Gubbala S."/>
            <person name="Hirani K."/>
            <person name="Jayaseelan J.C."/>
            <person name="Lara F."/>
            <person name="Munidasa M."/>
            <person name="Palculict T."/>
            <person name="Patil S."/>
            <person name="Pu L.-L."/>
            <person name="Saada N."/>
            <person name="Tang L."/>
            <person name="Weissenberger G."/>
            <person name="Zhu Y."/>
            <person name="Hemphill L."/>
            <person name="Shang Y."/>
            <person name="Youmans B."/>
            <person name="Ayvaz T."/>
            <person name="Ross M."/>
            <person name="Santibanez J."/>
            <person name="Aqrawi P."/>
            <person name="Gross S."/>
            <person name="Joshi V."/>
            <person name="Fowler G."/>
            <person name="Nazareth L."/>
            <person name="Reid J."/>
            <person name="Worley K."/>
            <person name="Petrosino J."/>
            <person name="Highlander S."/>
            <person name="Gibbs R."/>
        </authorList>
    </citation>
    <scope>NUCLEOTIDE SEQUENCE [LARGE SCALE GENOMIC DNA]</scope>
    <source>
        <strain evidence="2 3">2681</strain>
    </source>
</reference>
<evidence type="ECO:0008006" key="4">
    <source>
        <dbReference type="Google" id="ProtNLM"/>
    </source>
</evidence>
<keyword evidence="1" id="KW-0812">Transmembrane</keyword>
<evidence type="ECO:0000313" key="2">
    <source>
        <dbReference type="EMBL" id="EGQ20297.1"/>
    </source>
</evidence>
<feature type="transmembrane region" description="Helical" evidence="1">
    <location>
        <begin position="12"/>
        <end position="30"/>
    </location>
</feature>
<name>F9DXM3_9BACL</name>
<dbReference type="OrthoDB" id="2942191at2"/>
<dbReference type="Proteomes" id="UP000005316">
    <property type="component" value="Unassembled WGS sequence"/>
</dbReference>